<feature type="non-terminal residue" evidence="3">
    <location>
        <position position="1"/>
    </location>
</feature>
<evidence type="ECO:0000313" key="3">
    <source>
        <dbReference type="EMBL" id="NEB65651.1"/>
    </source>
</evidence>
<keyword evidence="2" id="KW-0472">Membrane</keyword>
<dbReference type="AlphaFoldDB" id="A0A6N9V6C4"/>
<evidence type="ECO:0000256" key="1">
    <source>
        <dbReference type="SAM" id="MobiDB-lite"/>
    </source>
</evidence>
<protein>
    <submittedName>
        <fullName evidence="3">Sodium:glutamate symporter</fullName>
    </submittedName>
</protein>
<keyword evidence="2" id="KW-1133">Transmembrane helix</keyword>
<evidence type="ECO:0000256" key="2">
    <source>
        <dbReference type="SAM" id="Phobius"/>
    </source>
</evidence>
<dbReference type="EMBL" id="JAAGME010000054">
    <property type="protein sequence ID" value="NEB65651.1"/>
    <property type="molecule type" value="Genomic_DNA"/>
</dbReference>
<feature type="region of interest" description="Disordered" evidence="1">
    <location>
        <begin position="1"/>
        <end position="23"/>
    </location>
</feature>
<feature type="non-terminal residue" evidence="3">
    <location>
        <position position="71"/>
    </location>
</feature>
<keyword evidence="2" id="KW-0812">Transmembrane</keyword>
<name>A0A6N9V6C4_STRMI</name>
<organism evidence="3 4">
    <name type="scientific">Streptomyces microflavus</name>
    <name type="common">Streptomyces lipmanii</name>
    <dbReference type="NCBI Taxonomy" id="1919"/>
    <lineage>
        <taxon>Bacteria</taxon>
        <taxon>Bacillati</taxon>
        <taxon>Actinomycetota</taxon>
        <taxon>Actinomycetes</taxon>
        <taxon>Kitasatosporales</taxon>
        <taxon>Streptomycetaceae</taxon>
        <taxon>Streptomyces</taxon>
    </lineage>
</organism>
<feature type="transmembrane region" description="Helical" evidence="2">
    <location>
        <begin position="52"/>
        <end position="70"/>
    </location>
</feature>
<feature type="transmembrane region" description="Helical" evidence="2">
    <location>
        <begin position="28"/>
        <end position="45"/>
    </location>
</feature>
<evidence type="ECO:0000313" key="4">
    <source>
        <dbReference type="Proteomes" id="UP000471648"/>
    </source>
</evidence>
<proteinExistence type="predicted"/>
<dbReference type="Proteomes" id="UP000471648">
    <property type="component" value="Unassembled WGS sequence"/>
</dbReference>
<accession>A0A6N9V6C4</accession>
<comment type="caution">
    <text evidence="3">The sequence shown here is derived from an EMBL/GenBank/DDBJ whole genome shotgun (WGS) entry which is preliminary data.</text>
</comment>
<reference evidence="3 4" key="1">
    <citation type="submission" date="2020-01" db="EMBL/GenBank/DDBJ databases">
        <title>Insect and environment-associated Actinomycetes.</title>
        <authorList>
            <person name="Currrie C."/>
            <person name="Chevrette M."/>
            <person name="Carlson C."/>
            <person name="Stubbendieck R."/>
            <person name="Wendt-Pienkowski E."/>
        </authorList>
    </citation>
    <scope>NUCLEOTIDE SEQUENCE [LARGE SCALE GENOMIC DNA]</scope>
    <source>
        <strain evidence="3 4">SID14438</strain>
    </source>
</reference>
<gene>
    <name evidence="3" type="ORF">G3I39_00985</name>
</gene>
<sequence>LRTGLVSSSDERTATGFATTSPSSVEPLGLQICVVLIISAVAYGISEWFTGLFPSLMVPVFALAFIVGLAL</sequence>